<feature type="domain" description="Dihydroneopterin aldolase/epimerase" evidence="8">
    <location>
        <begin position="25"/>
        <end position="138"/>
    </location>
</feature>
<keyword evidence="5" id="KW-0289">Folate biosynthesis</keyword>
<dbReference type="Gene3D" id="3.30.1130.10">
    <property type="match status" value="1"/>
</dbReference>
<dbReference type="SUPFAM" id="SSF55620">
    <property type="entry name" value="Tetrahydrobiopterin biosynthesis enzymes-like"/>
    <property type="match status" value="1"/>
</dbReference>
<dbReference type="PANTHER" id="PTHR42844">
    <property type="entry name" value="DIHYDRONEOPTERIN ALDOLASE 1-RELATED"/>
    <property type="match status" value="1"/>
</dbReference>
<reference evidence="9" key="2">
    <citation type="journal article" date="2021" name="Syst. Appl. Microbiol.">
        <title>Roseomonas hellenica sp. nov., isolated from roots of wild-growing Alkanna tinctoria.</title>
        <authorList>
            <person name="Rat A."/>
            <person name="Naranjo H.D."/>
            <person name="Lebbe L."/>
            <person name="Cnockaert M."/>
            <person name="Krigas N."/>
            <person name="Grigoriadou K."/>
            <person name="Maloupa E."/>
            <person name="Willems A."/>
        </authorList>
    </citation>
    <scope>NUCLEOTIDE SEQUENCE</scope>
    <source>
        <strain evidence="9">LMG 31231</strain>
    </source>
</reference>
<dbReference type="EMBL" id="JAAEDM010000122">
    <property type="protein sequence ID" value="MBR0674187.1"/>
    <property type="molecule type" value="Genomic_DNA"/>
</dbReference>
<evidence type="ECO:0000256" key="6">
    <source>
        <dbReference type="ARBA" id="ARBA00023239"/>
    </source>
</evidence>
<comment type="similarity">
    <text evidence="3">Belongs to the DHNA family.</text>
</comment>
<evidence type="ECO:0000256" key="3">
    <source>
        <dbReference type="ARBA" id="ARBA00005708"/>
    </source>
</evidence>
<evidence type="ECO:0000313" key="9">
    <source>
        <dbReference type="EMBL" id="MBR0674187.1"/>
    </source>
</evidence>
<evidence type="ECO:0000313" key="10">
    <source>
        <dbReference type="Proteomes" id="UP001138751"/>
    </source>
</evidence>
<name>A0A9X9X458_9PROT</name>
<dbReference type="GO" id="GO:0005737">
    <property type="term" value="C:cytoplasm"/>
    <property type="evidence" value="ECO:0007669"/>
    <property type="project" value="TreeGrafter"/>
</dbReference>
<dbReference type="InterPro" id="IPR006156">
    <property type="entry name" value="Dihydroneopterin_aldolase"/>
</dbReference>
<comment type="catalytic activity">
    <reaction evidence="1">
        <text>7,8-dihydroneopterin = 6-hydroxymethyl-7,8-dihydropterin + glycolaldehyde</text>
        <dbReference type="Rhea" id="RHEA:10540"/>
        <dbReference type="ChEBI" id="CHEBI:17001"/>
        <dbReference type="ChEBI" id="CHEBI:17071"/>
        <dbReference type="ChEBI" id="CHEBI:44841"/>
        <dbReference type="EC" id="4.1.2.25"/>
    </reaction>
</comment>
<evidence type="ECO:0000256" key="2">
    <source>
        <dbReference type="ARBA" id="ARBA00005013"/>
    </source>
</evidence>
<evidence type="ECO:0000256" key="4">
    <source>
        <dbReference type="ARBA" id="ARBA00013043"/>
    </source>
</evidence>
<comment type="pathway">
    <text evidence="2">Cofactor biosynthesis; tetrahydrofolate biosynthesis; 2-amino-4-hydroxy-6-hydroxymethyl-7,8-dihydropteridine diphosphate from 7,8-dihydroneopterin triphosphate: step 3/4.</text>
</comment>
<dbReference type="PANTHER" id="PTHR42844:SF1">
    <property type="entry name" value="DIHYDRONEOPTERIN ALDOLASE 1-RELATED"/>
    <property type="match status" value="1"/>
</dbReference>
<keyword evidence="10" id="KW-1185">Reference proteome</keyword>
<dbReference type="InterPro" id="IPR043133">
    <property type="entry name" value="GTP-CH-I_C/QueF"/>
</dbReference>
<gene>
    <name evidence="9" type="ORF">GXW76_23650</name>
</gene>
<evidence type="ECO:0000256" key="7">
    <source>
        <dbReference type="ARBA" id="ARBA00032903"/>
    </source>
</evidence>
<accession>A0A9X9X458</accession>
<dbReference type="GO" id="GO:0046656">
    <property type="term" value="P:folic acid biosynthetic process"/>
    <property type="evidence" value="ECO:0007669"/>
    <property type="project" value="UniProtKB-KW"/>
</dbReference>
<dbReference type="NCBIfam" id="TIGR00526">
    <property type="entry name" value="folB_dom"/>
    <property type="match status" value="1"/>
</dbReference>
<reference evidence="9" key="1">
    <citation type="submission" date="2020-01" db="EMBL/GenBank/DDBJ databases">
        <authorList>
            <person name="Rat A."/>
        </authorList>
    </citation>
    <scope>NUCLEOTIDE SEQUENCE</scope>
    <source>
        <strain evidence="9">LMG 31231</strain>
    </source>
</reference>
<dbReference type="Pfam" id="PF02152">
    <property type="entry name" value="FolB"/>
    <property type="match status" value="1"/>
</dbReference>
<comment type="caution">
    <text evidence="9">The sequence shown here is derived from an EMBL/GenBank/DDBJ whole genome shotgun (WGS) entry which is preliminary data.</text>
</comment>
<dbReference type="SMART" id="SM00905">
    <property type="entry name" value="FolB"/>
    <property type="match status" value="1"/>
</dbReference>
<evidence type="ECO:0000259" key="8">
    <source>
        <dbReference type="SMART" id="SM00905"/>
    </source>
</evidence>
<protein>
    <recommendedName>
        <fullName evidence="4">dihydroneopterin aldolase</fullName>
        <ecNumber evidence="4">4.1.2.25</ecNumber>
    </recommendedName>
    <alternativeName>
        <fullName evidence="7">7,8-dihydroneopterin aldolase</fullName>
    </alternativeName>
</protein>
<dbReference type="Proteomes" id="UP001138751">
    <property type="component" value="Unassembled WGS sequence"/>
</dbReference>
<dbReference type="GO" id="GO:0004150">
    <property type="term" value="F:dihydroneopterin aldolase activity"/>
    <property type="evidence" value="ECO:0007669"/>
    <property type="project" value="UniProtKB-EC"/>
</dbReference>
<evidence type="ECO:0000256" key="1">
    <source>
        <dbReference type="ARBA" id="ARBA00001353"/>
    </source>
</evidence>
<dbReference type="EC" id="4.1.2.25" evidence="4"/>
<sequence length="141" mass="15140">MVAEPWRGARGMTFAPDAARGLRHVFVRGLTVQARLGVHAHEEARPQRVVIGIDLAVRDEAAPAGEGTDEIARVVDYGAVAATARRIASAGHVRLAETLAERIALALLTDERIATVRVSVEKPDVLEDVTSVGVAVERTRF</sequence>
<proteinExistence type="inferred from homology"/>
<dbReference type="AlphaFoldDB" id="A0A9X9X458"/>
<dbReference type="InterPro" id="IPR006157">
    <property type="entry name" value="FolB_dom"/>
</dbReference>
<keyword evidence="6" id="KW-0456">Lyase</keyword>
<evidence type="ECO:0000256" key="5">
    <source>
        <dbReference type="ARBA" id="ARBA00022909"/>
    </source>
</evidence>
<organism evidence="9 10">
    <name type="scientific">Neoroseomonas soli</name>
    <dbReference type="NCBI Taxonomy" id="1081025"/>
    <lineage>
        <taxon>Bacteria</taxon>
        <taxon>Pseudomonadati</taxon>
        <taxon>Pseudomonadota</taxon>
        <taxon>Alphaproteobacteria</taxon>
        <taxon>Acetobacterales</taxon>
        <taxon>Acetobacteraceae</taxon>
        <taxon>Neoroseomonas</taxon>
    </lineage>
</organism>